<keyword evidence="2" id="KW-1185">Reference proteome</keyword>
<comment type="caution">
    <text evidence="1">The sequence shown here is derived from an EMBL/GenBank/DDBJ whole genome shotgun (WGS) entry which is preliminary data.</text>
</comment>
<organism evidence="1 2">
    <name type="scientific">Paramecium sonneborni</name>
    <dbReference type="NCBI Taxonomy" id="65129"/>
    <lineage>
        <taxon>Eukaryota</taxon>
        <taxon>Sar</taxon>
        <taxon>Alveolata</taxon>
        <taxon>Ciliophora</taxon>
        <taxon>Intramacronucleata</taxon>
        <taxon>Oligohymenophorea</taxon>
        <taxon>Peniculida</taxon>
        <taxon>Parameciidae</taxon>
        <taxon>Paramecium</taxon>
    </lineage>
</organism>
<dbReference type="AlphaFoldDB" id="A0A8S1NS37"/>
<dbReference type="Proteomes" id="UP000692954">
    <property type="component" value="Unassembled WGS sequence"/>
</dbReference>
<sequence length="44" mass="5272">MLIHYQKMIKLKLMPVSEKDIRITIQDILNINNLQKRIRNNPIA</sequence>
<evidence type="ECO:0000313" key="2">
    <source>
        <dbReference type="Proteomes" id="UP000692954"/>
    </source>
</evidence>
<protein>
    <submittedName>
        <fullName evidence="1">Uncharacterized protein</fullName>
    </submittedName>
</protein>
<proteinExistence type="predicted"/>
<dbReference type="EMBL" id="CAJJDN010000060">
    <property type="protein sequence ID" value="CAD8093061.1"/>
    <property type="molecule type" value="Genomic_DNA"/>
</dbReference>
<accession>A0A8S1NS37</accession>
<evidence type="ECO:0000313" key="1">
    <source>
        <dbReference type="EMBL" id="CAD8093061.1"/>
    </source>
</evidence>
<reference evidence="1" key="1">
    <citation type="submission" date="2021-01" db="EMBL/GenBank/DDBJ databases">
        <authorList>
            <consortium name="Genoscope - CEA"/>
            <person name="William W."/>
        </authorList>
    </citation>
    <scope>NUCLEOTIDE SEQUENCE</scope>
</reference>
<gene>
    <name evidence="1" type="ORF">PSON_ATCC_30995.1.T0600075</name>
</gene>
<name>A0A8S1NS37_9CILI</name>